<dbReference type="InterPro" id="IPR001279">
    <property type="entry name" value="Metallo-B-lactamas"/>
</dbReference>
<dbReference type="InterPro" id="IPR036866">
    <property type="entry name" value="RibonucZ/Hydroxyglut_hydro"/>
</dbReference>
<dbReference type="SMART" id="SM00849">
    <property type="entry name" value="Lactamase_B"/>
    <property type="match status" value="1"/>
</dbReference>
<dbReference type="PANTHER" id="PTHR42951">
    <property type="entry name" value="METALLO-BETA-LACTAMASE DOMAIN-CONTAINING"/>
    <property type="match status" value="1"/>
</dbReference>
<comment type="caution">
    <text evidence="3">The sequence shown here is derived from an EMBL/GenBank/DDBJ whole genome shotgun (WGS) entry which is preliminary data.</text>
</comment>
<dbReference type="Proteomes" id="UP000308528">
    <property type="component" value="Unassembled WGS sequence"/>
</dbReference>
<evidence type="ECO:0000313" key="3">
    <source>
        <dbReference type="EMBL" id="THH41881.1"/>
    </source>
</evidence>
<dbReference type="Pfam" id="PF00753">
    <property type="entry name" value="Lactamase_B"/>
    <property type="match status" value="1"/>
</dbReference>
<dbReference type="EMBL" id="SRSF01000001">
    <property type="protein sequence ID" value="THH41881.1"/>
    <property type="molecule type" value="Genomic_DNA"/>
</dbReference>
<dbReference type="OrthoDB" id="9769598at2"/>
<sequence length="334" mass="37084">MYPPNYTALAPDAAPARRRPGFTSGRRTFSVNSYPMRRRRFLATTGALALGSTFSPLLARTRPLIPEVHLIRNNVGYFTDRGGTIGFFRPDGGVGGVVVDSQFPEQASAFLTEVFEAYKELDLLINTHHHGDHTGGNGIVAPLARAYVSHERAKLNLQVNEAKRTEGEAVPLPDTTFADEWSMALPGSTETVTARHFGAAHTGGDAVIHFENANVAHLGDLLFNRRFPYIDPGAGGNMTNWISVLRKIRKTYDRDTVFIFGHAAESYPVTGDRADVKSFEDYLLALRDYVKTEKRKGTSLEALKQKTVTIPNAPEWRFGERLRDVNLEVMYSEV</sequence>
<evidence type="ECO:0000313" key="4">
    <source>
        <dbReference type="Proteomes" id="UP000308528"/>
    </source>
</evidence>
<dbReference type="GO" id="GO:0017001">
    <property type="term" value="P:antibiotic catabolic process"/>
    <property type="evidence" value="ECO:0007669"/>
    <property type="project" value="UniProtKB-ARBA"/>
</dbReference>
<dbReference type="PANTHER" id="PTHR42951:SF4">
    <property type="entry name" value="ACYL-COENZYME A THIOESTERASE MBLAC2"/>
    <property type="match status" value="1"/>
</dbReference>
<evidence type="ECO:0000259" key="2">
    <source>
        <dbReference type="SMART" id="SM00849"/>
    </source>
</evidence>
<protein>
    <submittedName>
        <fullName evidence="3">MBL fold metallo-hydrolase</fullName>
    </submittedName>
</protein>
<dbReference type="Gene3D" id="3.60.15.10">
    <property type="entry name" value="Ribonuclease Z/Hydroxyacylglutathione hydrolase-like"/>
    <property type="match status" value="1"/>
</dbReference>
<comment type="similarity">
    <text evidence="1">Belongs to the metallo-beta-lactamase superfamily. Class-B beta-lactamase family.</text>
</comment>
<feature type="domain" description="Metallo-beta-lactamase" evidence="2">
    <location>
        <begin position="82"/>
        <end position="262"/>
    </location>
</feature>
<proteinExistence type="inferred from homology"/>
<keyword evidence="4" id="KW-1185">Reference proteome</keyword>
<gene>
    <name evidence="3" type="ORF">E4021_04640</name>
</gene>
<dbReference type="AlphaFoldDB" id="A0A4S4NTR2"/>
<evidence type="ECO:0000256" key="1">
    <source>
        <dbReference type="ARBA" id="ARBA00005250"/>
    </source>
</evidence>
<dbReference type="InterPro" id="IPR050855">
    <property type="entry name" value="NDM-1-like"/>
</dbReference>
<name>A0A4S4NTR2_9BACT</name>
<reference evidence="3 4" key="1">
    <citation type="submission" date="2019-04" db="EMBL/GenBank/DDBJ databases">
        <title>Lewinella litorea sp. nov., isolated from a marine sand.</title>
        <authorList>
            <person name="Yoon J.-H."/>
        </authorList>
    </citation>
    <scope>NUCLEOTIDE SEQUENCE [LARGE SCALE GENOMIC DNA]</scope>
    <source>
        <strain evidence="3 4">HSMS-39</strain>
    </source>
</reference>
<keyword evidence="3" id="KW-0378">Hydrolase</keyword>
<accession>A0A4S4NTR2</accession>
<organism evidence="3 4">
    <name type="scientific">Neolewinella litorea</name>
    <dbReference type="NCBI Taxonomy" id="2562452"/>
    <lineage>
        <taxon>Bacteria</taxon>
        <taxon>Pseudomonadati</taxon>
        <taxon>Bacteroidota</taxon>
        <taxon>Saprospiria</taxon>
        <taxon>Saprospirales</taxon>
        <taxon>Lewinellaceae</taxon>
        <taxon>Neolewinella</taxon>
    </lineage>
</organism>
<dbReference type="SUPFAM" id="SSF56281">
    <property type="entry name" value="Metallo-hydrolase/oxidoreductase"/>
    <property type="match status" value="1"/>
</dbReference>
<dbReference type="GO" id="GO:0016787">
    <property type="term" value="F:hydrolase activity"/>
    <property type="evidence" value="ECO:0007669"/>
    <property type="project" value="UniProtKB-KW"/>
</dbReference>